<protein>
    <submittedName>
        <fullName evidence="1">Uncharacterized protein</fullName>
    </submittedName>
</protein>
<sequence length="780" mass="89409">MPPLTPMSRAWHCPQCRSFTTLSRRLAIGPEHPRYIEVPEPPQQTTPYRPFIKGRLPVPRDVFNGAKGADRANDTEIAKATPLPKREPEQPRGSREEWRQKMSAARRSNLREGLQGLRARKARVENAVAEGRQRRAQEHELEVNRPERDDERFTTPSHGLDLQKLLHGPLEDPTREARLLQKARNTTLHASAARANRMDHIHNLYTHARTFIVSPSQLDTHLDSEFGTPEQPARFGAGGSILSFDEGGLGGARSNSMWANGKPESVQDMLDRANQREGSRAVGGRQGFAGVNQERVRRIAERLTGGKMEGARLNLNIDLRFPTLRELELHNFLNITHLNMSAKERQHEATLKTLNMVKSHDEDQKLLKSKRRVRKEILAVTKEYNHENSPPPFSAAEMVVMAVVCGEEKYLRIDDIILWITKHFKYYRAKALEEYALAVKFEGNYEEVDMVIPGICEAFDFWEAPLEDALEVRSMSRRHHDLTTIEVNPSRARIFLRRWLEPEREGTFPFLRLPAELRNTIYEMVFSFPKSGFYIHNSNSSGHGVTLLERDMEDLEGSASWPLWTEEDEILESDPMQIVLALLSVNKQVYSEAMPYFYRTNFFFFEDLKAFVTFTKKVSCERVKHLGHLYLVCGWQSLGQSPNMVKDFIAATRALVQAKSLRKLEIALSNDYDWKDLPLHVRQQLGLYRKLTKPEQIPGIFSLVIAASNARAFEIHGSSPLVEEYMRITSSAIRTRAGIPDEEEEPKKRRKRTKKATKESASDHEDEEKLPVKKRAKTGK</sequence>
<dbReference type="Proteomes" id="UP001281147">
    <property type="component" value="Unassembled WGS sequence"/>
</dbReference>
<accession>A0ACC3NMA2</accession>
<proteinExistence type="predicted"/>
<dbReference type="EMBL" id="JAUTXU010000026">
    <property type="protein sequence ID" value="KAK3719556.1"/>
    <property type="molecule type" value="Genomic_DNA"/>
</dbReference>
<gene>
    <name evidence="1" type="ORF">LTR37_004414</name>
</gene>
<evidence type="ECO:0000313" key="2">
    <source>
        <dbReference type="Proteomes" id="UP001281147"/>
    </source>
</evidence>
<organism evidence="1 2">
    <name type="scientific">Vermiconidia calcicola</name>
    <dbReference type="NCBI Taxonomy" id="1690605"/>
    <lineage>
        <taxon>Eukaryota</taxon>
        <taxon>Fungi</taxon>
        <taxon>Dikarya</taxon>
        <taxon>Ascomycota</taxon>
        <taxon>Pezizomycotina</taxon>
        <taxon>Dothideomycetes</taxon>
        <taxon>Dothideomycetidae</taxon>
        <taxon>Mycosphaerellales</taxon>
        <taxon>Extremaceae</taxon>
        <taxon>Vermiconidia</taxon>
    </lineage>
</organism>
<reference evidence="1" key="1">
    <citation type="submission" date="2023-07" db="EMBL/GenBank/DDBJ databases">
        <title>Black Yeasts Isolated from many extreme environments.</title>
        <authorList>
            <person name="Coleine C."/>
            <person name="Stajich J.E."/>
            <person name="Selbmann L."/>
        </authorList>
    </citation>
    <scope>NUCLEOTIDE SEQUENCE</scope>
    <source>
        <strain evidence="1">CCFEE 5714</strain>
    </source>
</reference>
<keyword evidence="2" id="KW-1185">Reference proteome</keyword>
<comment type="caution">
    <text evidence="1">The sequence shown here is derived from an EMBL/GenBank/DDBJ whole genome shotgun (WGS) entry which is preliminary data.</text>
</comment>
<name>A0ACC3NMA2_9PEZI</name>
<evidence type="ECO:0000313" key="1">
    <source>
        <dbReference type="EMBL" id="KAK3719556.1"/>
    </source>
</evidence>